<dbReference type="PANTHER" id="PTHR32182">
    <property type="entry name" value="DNA REPLICATION AND REPAIR PROTEIN RECF"/>
    <property type="match status" value="1"/>
</dbReference>
<evidence type="ECO:0000313" key="4">
    <source>
        <dbReference type="Proteomes" id="UP000320314"/>
    </source>
</evidence>
<gene>
    <name evidence="3" type="ORF">FJU11_10160</name>
</gene>
<feature type="region of interest" description="Disordered" evidence="1">
    <location>
        <begin position="797"/>
        <end position="843"/>
    </location>
</feature>
<dbReference type="EMBL" id="VHLH01000017">
    <property type="protein sequence ID" value="TPW28118.1"/>
    <property type="molecule type" value="Genomic_DNA"/>
</dbReference>
<dbReference type="Gene3D" id="3.40.50.300">
    <property type="entry name" value="P-loop containing nucleotide triphosphate hydrolases"/>
    <property type="match status" value="2"/>
</dbReference>
<dbReference type="Proteomes" id="UP000320314">
    <property type="component" value="Unassembled WGS sequence"/>
</dbReference>
<name>A0A506U3U1_9HYPH</name>
<evidence type="ECO:0000259" key="2">
    <source>
        <dbReference type="Pfam" id="PF02463"/>
    </source>
</evidence>
<sequence>MVRTGQQRSRLLPMTGLQNSSAAMTKPRIDSIEIQGFRAFGKKAQELAFGSAIAAIWAPNSQGKTSLAEAFEFLLTGQIVRRQLMASTQDEFADALRNAHMPSADPVFIRANITAPDGSKHSLSRTLTADYAKRQDCQTKLEIDGKPANEGQLAVFGIHLSQPPLAAPVLAQHTLGYLFSAKPQDRATYFKTILEVTDLEELRAAVATLESGISAADTPEWKKLDGAIAVEAAKPHIQYLTKSVPLSSNLAETLDQAITSVIAAAGASVPTTPAERLTALETLLAERREKTFPIDGFKKKALADWMAPAEIAWEELQTYLTERGKVDEETRRLAALFREALSIPAIEEASDPLDCMLCGTEGSLTPERVAFIRTRVSETETFQSAEKAALDVLRAMSGKLSTHGSAVSDGLPRFLAAGAGVRRAGGFRVSRIRDLVGADNAALVDRWLACARMLARSKAKITRRIAQLTETVTGLIEDPDTLTDVKALRDSFDGIARAHDDFSGRLEEYQSAQTALLDVLAEVVDAASDTGGWQDLVDLAGDPGALRAALVGRHSQAALKTEVGKALSQIDKGNEKVLNDKFGELSDGIQYWWDLLRPGEATFFSAVKPRKGARRTVDFKAGLSVHTDRSGAKLRDVIAVFSQSQLHCLGLSLFIARALHEGAGFIVLDDPILSSDEDYRAYFKANVLEELLAAGVQVIILTQDQKSWKDLEHRYLHRNIDMFQIAMIDPADGTSVTNTGDDLMAMITRIEVLARGGHADLRKQAGELLRNAAERFCKEALVRHRWANGHPNAALSDYDGKNLGQLSPQVEPLMTDDPSHPGKLRSLGSELNPAKHDDGIPPQGTLKVALGDLRHLKKKYLS</sequence>
<dbReference type="GO" id="GO:0006302">
    <property type="term" value="P:double-strand break repair"/>
    <property type="evidence" value="ECO:0007669"/>
    <property type="project" value="TreeGrafter"/>
</dbReference>
<reference evidence="3 4" key="1">
    <citation type="submission" date="2019-06" db="EMBL/GenBank/DDBJ databases">
        <authorList>
            <person name="Li M."/>
        </authorList>
    </citation>
    <scope>NUCLEOTIDE SEQUENCE [LARGE SCALE GENOMIC DNA]</scope>
    <source>
        <strain evidence="3 4">BGMRC6574</strain>
    </source>
</reference>
<protein>
    <recommendedName>
        <fullName evidence="2">RecF/RecN/SMC N-terminal domain-containing protein</fullName>
    </recommendedName>
</protein>
<keyword evidence="4" id="KW-1185">Reference proteome</keyword>
<dbReference type="SUPFAM" id="SSF52540">
    <property type="entry name" value="P-loop containing nucleoside triphosphate hydrolases"/>
    <property type="match status" value="1"/>
</dbReference>
<dbReference type="AlphaFoldDB" id="A0A506U3U1"/>
<dbReference type="OrthoDB" id="9789856at2"/>
<dbReference type="InterPro" id="IPR027417">
    <property type="entry name" value="P-loop_NTPase"/>
</dbReference>
<dbReference type="InterPro" id="IPR003395">
    <property type="entry name" value="RecF/RecN/SMC_N"/>
</dbReference>
<organism evidence="3 4">
    <name type="scientific">Pararhizobium mangrovi</name>
    <dbReference type="NCBI Taxonomy" id="2590452"/>
    <lineage>
        <taxon>Bacteria</taxon>
        <taxon>Pseudomonadati</taxon>
        <taxon>Pseudomonadota</taxon>
        <taxon>Alphaproteobacteria</taxon>
        <taxon>Hyphomicrobiales</taxon>
        <taxon>Rhizobiaceae</taxon>
        <taxon>Rhizobium/Agrobacterium group</taxon>
        <taxon>Pararhizobium</taxon>
    </lineage>
</organism>
<feature type="domain" description="RecF/RecN/SMC N-terminal" evidence="2">
    <location>
        <begin position="29"/>
        <end position="711"/>
    </location>
</feature>
<evidence type="ECO:0000256" key="1">
    <source>
        <dbReference type="SAM" id="MobiDB-lite"/>
    </source>
</evidence>
<evidence type="ECO:0000313" key="3">
    <source>
        <dbReference type="EMBL" id="TPW28118.1"/>
    </source>
</evidence>
<dbReference type="GO" id="GO:0000731">
    <property type="term" value="P:DNA synthesis involved in DNA repair"/>
    <property type="evidence" value="ECO:0007669"/>
    <property type="project" value="TreeGrafter"/>
</dbReference>
<accession>A0A506U3U1</accession>
<dbReference type="PANTHER" id="PTHR32182:SF0">
    <property type="entry name" value="DNA REPLICATION AND REPAIR PROTEIN RECF"/>
    <property type="match status" value="1"/>
</dbReference>
<proteinExistence type="predicted"/>
<comment type="caution">
    <text evidence="3">The sequence shown here is derived from an EMBL/GenBank/DDBJ whole genome shotgun (WGS) entry which is preliminary data.</text>
</comment>
<dbReference type="Pfam" id="PF02463">
    <property type="entry name" value="SMC_N"/>
    <property type="match status" value="1"/>
</dbReference>